<proteinExistence type="predicted"/>
<evidence type="ECO:0000313" key="3">
    <source>
        <dbReference type="Proteomes" id="UP000051276"/>
    </source>
</evidence>
<dbReference type="AlphaFoldDB" id="A0A0T5YU95"/>
<evidence type="ECO:0000313" key="1">
    <source>
        <dbReference type="EMBL" id="KRT54074.1"/>
    </source>
</evidence>
<reference evidence="3 4" key="1">
    <citation type="submission" date="2015-11" db="EMBL/GenBank/DDBJ databases">
        <title>The genome of Candidatus Endoriftia persephone in Ridgeia piscesae and population structure of the North Eastern Pacific vestimentiferan symbionts.</title>
        <authorList>
            <person name="Perez M."/>
            <person name="Juniper K.S."/>
        </authorList>
    </citation>
    <scope>NUCLEOTIDE SEQUENCE [LARGE SCALE GENOMIC DNA]</scope>
    <source>
        <strain evidence="2">Ind10</strain>
        <strain evidence="1">Ind11</strain>
    </source>
</reference>
<dbReference type="EMBL" id="LMXI01000003">
    <property type="protein sequence ID" value="KRT60272.1"/>
    <property type="molecule type" value="Genomic_DNA"/>
</dbReference>
<name>A0A0T5YU95_9GAMM</name>
<sequence length="135" mass="15240">MHNTIDARIVFGFRGETHSPTATIDLDQLMESGDESPDLHRLLARLNQIDTYSYLYEVMEATPIEFSTPRGLAIECLSDGHFDLQKFIQLWQQQPEFAALHKIAKEHLAIDDLAQHPNIHAALRAAFDAGKQAND</sequence>
<organism evidence="1 4">
    <name type="scientific">endosymbiont of Ridgeia piscesae</name>
    <dbReference type="NCBI Taxonomy" id="54398"/>
    <lineage>
        <taxon>Bacteria</taxon>
        <taxon>Pseudomonadati</taxon>
        <taxon>Pseudomonadota</taxon>
        <taxon>Gammaproteobacteria</taxon>
        <taxon>sulfur-oxidizing symbionts</taxon>
    </lineage>
</organism>
<dbReference type="STRING" id="54398.Ga0074115_102176"/>
<dbReference type="EMBL" id="LDXT01000094">
    <property type="protein sequence ID" value="KRT54074.1"/>
    <property type="molecule type" value="Genomic_DNA"/>
</dbReference>
<gene>
    <name evidence="1" type="ORF">Ga0074115_102176</name>
    <name evidence="2" type="ORF">Ga0076813_16913</name>
</gene>
<dbReference type="Proteomes" id="UP000051634">
    <property type="component" value="Unassembled WGS sequence"/>
</dbReference>
<dbReference type="OrthoDB" id="5612448at2"/>
<keyword evidence="4" id="KW-1185">Reference proteome</keyword>
<protein>
    <submittedName>
        <fullName evidence="1">Uncharacterized protein</fullName>
    </submittedName>
</protein>
<accession>A0A0T5YU95</accession>
<comment type="caution">
    <text evidence="1">The sequence shown here is derived from an EMBL/GenBank/DDBJ whole genome shotgun (WGS) entry which is preliminary data.</text>
</comment>
<dbReference type="Proteomes" id="UP000051276">
    <property type="component" value="Unassembled WGS sequence"/>
</dbReference>
<evidence type="ECO:0000313" key="4">
    <source>
        <dbReference type="Proteomes" id="UP000051634"/>
    </source>
</evidence>
<evidence type="ECO:0000313" key="2">
    <source>
        <dbReference type="EMBL" id="KRT60272.1"/>
    </source>
</evidence>
<dbReference type="RefSeq" id="WP_057955760.1">
    <property type="nucleotide sequence ID" value="NZ_KQ556891.1"/>
</dbReference>